<feature type="domain" description="PAC" evidence="8">
    <location>
        <begin position="873"/>
        <end position="926"/>
    </location>
</feature>
<dbReference type="InterPro" id="IPR035965">
    <property type="entry name" value="PAS-like_dom_sf"/>
</dbReference>
<keyword evidence="4" id="KW-0175">Coiled coil</keyword>
<evidence type="ECO:0000313" key="9">
    <source>
        <dbReference type="EMBL" id="QTH71791.1"/>
    </source>
</evidence>
<dbReference type="GO" id="GO:0000155">
    <property type="term" value="F:phosphorelay sensor kinase activity"/>
    <property type="evidence" value="ECO:0007669"/>
    <property type="project" value="InterPro"/>
</dbReference>
<keyword evidence="3" id="KW-0597">Phosphoprotein</keyword>
<dbReference type="InterPro" id="IPR003594">
    <property type="entry name" value="HATPase_dom"/>
</dbReference>
<dbReference type="EC" id="2.7.13.3" evidence="2"/>
<keyword evidence="6" id="KW-0732">Signal</keyword>
<dbReference type="InterPro" id="IPR005467">
    <property type="entry name" value="His_kinase_dom"/>
</dbReference>
<dbReference type="Gene3D" id="1.10.287.130">
    <property type="match status" value="1"/>
</dbReference>
<comment type="catalytic activity">
    <reaction evidence="1">
        <text>ATP + protein L-histidine = ADP + protein N-phospho-L-histidine.</text>
        <dbReference type="EC" id="2.7.13.3"/>
    </reaction>
</comment>
<dbReference type="PROSITE" id="PS50113">
    <property type="entry name" value="PAC"/>
    <property type="match status" value="1"/>
</dbReference>
<dbReference type="Pfam" id="PF07494">
    <property type="entry name" value="Reg_prop"/>
    <property type="match status" value="2"/>
</dbReference>
<dbReference type="Proteomes" id="UP000664904">
    <property type="component" value="Chromosome"/>
</dbReference>
<dbReference type="KEGG" id="pxi:J5O05_02215"/>
<keyword evidence="10" id="KW-1185">Reference proteome</keyword>
<dbReference type="Gene3D" id="2.130.10.10">
    <property type="entry name" value="YVTN repeat-like/Quinoprotein amine dehydrogenase"/>
    <property type="match status" value="3"/>
</dbReference>
<dbReference type="Gene3D" id="3.30.450.20">
    <property type="entry name" value="PAS domain"/>
    <property type="match status" value="1"/>
</dbReference>
<proteinExistence type="predicted"/>
<feature type="signal peptide" evidence="6">
    <location>
        <begin position="1"/>
        <end position="18"/>
    </location>
</feature>
<gene>
    <name evidence="9" type="ORF">J5O05_02215</name>
</gene>
<organism evidence="9 10">
    <name type="scientific">Pseudoalteromonas xiamenensis</name>
    <dbReference type="NCBI Taxonomy" id="882626"/>
    <lineage>
        <taxon>Bacteria</taxon>
        <taxon>Pseudomonadati</taxon>
        <taxon>Pseudomonadota</taxon>
        <taxon>Gammaproteobacteria</taxon>
        <taxon>Alteromonadales</taxon>
        <taxon>Pseudoalteromonadaceae</taxon>
        <taxon>Pseudoalteromonas</taxon>
    </lineage>
</organism>
<sequence>MRLIITILLTMLTLQAWGTPNFSDTSQVMKRYDYDSGLSQVSVTALAQDQFGYIWIGTQAGLNRFDGHEFKQFVSKQQNKNSLAGGFITSLCHESNKLWIGTSTGLSVYHTDLGIFQTFLASEYEAIASDRVAHIDCKTNKVIVSTEIGFPYVLDVKTLQPEVLPFEKLQVKNVVRKESQYFYLTDDSLSFFDSVSNKHEIVLEGNFRRFEISASRIYLFNQHSTLIVLDTNSKKVVWQKEFDPDEGAVLNDLTVSADQITLATENGVYLLNLSGKVIRHWKKTEQYQQGLQDNNILSVMRDSDDDLWIGTETRGLQFLSKLSDSFGHVGEFNYNENPIGSPDVRGFALDGDGTLWIATSDGPKIFDGFGFIKPAQIYPQMATLENVFITKLFINGHHLWITTRGAGIYRLDLNSSELSNWRPEIESATELNFNDVNVYDGAIVTSSRGSGLLLFDERTQRFEPFFKNLSIKAPNHVTSIMVQGRTLWFGSVGDGLYRFQDGRIEHLTTEHGLASDIVFMIIADDKGKIWVASEAGLSIVSNSFSVERTLRQTDGLANDAIWSVIFDGKSHVWVGTSGGLSQIDVNDYTIYNFLPVDGVQDYEFNYNAAWLSPDGRVFMGGSKGFNQFYPEKINIKEYQNPLIISEIAVLGEQLQPSEAGLINRAPELTSNIELQYDQDIISLQFSSLEFTSDRQLKYFYRVIGLSDTWLRLANGTRQVNLLKLSAGDYQVEVYTVNRFNQHSPTKRFAIKVYAPIWWNFWSKSLYSIVLLGLIAIFLRMRQKRFKQVVDDNKKMTELQERLELSLWASGDELWDWHLKTKQIFRHRVTPRIEYGDSFERLEVEDMSRYVHPKDCILLEDKLESCIKGIVDSYEVPLRVKDIAGNWVWVLDRGKVVTRDSNGIAIRIAGALKDITELKSHQDALQKLNEQLEIKVAMRTDELYKKNQKLEQAMMELKRTQQDLIESERMASLGNLVAGVAHEINTPLGVAITALTYNMECLSQIEKKLENKTLKQSDLEKSIVEQNSGYGLVMRNLDRAQTLITNFKQVAVDQSSETERVVNIKKYIMDVFDSLSPMIKGKGIEVEVTGEDGQDLLTYPGAIYQILTNLLNNSVIHGFEKQDNGKVTTEINLNNKYVEIIYRDNGVGVKPEIIANIFDPFVTSKRNQGGCGLGMHIVYNLVTQLLKGDIKCHSKQGQGVEFVIKLPIQKVEGEEVA</sequence>
<dbReference type="RefSeq" id="WP_208843415.1">
    <property type="nucleotide sequence ID" value="NZ_CP072133.1"/>
</dbReference>
<keyword evidence="5" id="KW-0472">Membrane</keyword>
<feature type="transmembrane region" description="Helical" evidence="5">
    <location>
        <begin position="756"/>
        <end position="778"/>
    </location>
</feature>
<dbReference type="InterPro" id="IPR015943">
    <property type="entry name" value="WD40/YVTN_repeat-like_dom_sf"/>
</dbReference>
<keyword evidence="5" id="KW-1133">Transmembrane helix</keyword>
<evidence type="ECO:0000256" key="5">
    <source>
        <dbReference type="SAM" id="Phobius"/>
    </source>
</evidence>
<dbReference type="PROSITE" id="PS50109">
    <property type="entry name" value="HIS_KIN"/>
    <property type="match status" value="1"/>
</dbReference>
<dbReference type="CDD" id="cd00082">
    <property type="entry name" value="HisKA"/>
    <property type="match status" value="1"/>
</dbReference>
<feature type="coiled-coil region" evidence="4">
    <location>
        <begin position="914"/>
        <end position="969"/>
    </location>
</feature>
<evidence type="ECO:0000256" key="6">
    <source>
        <dbReference type="SAM" id="SignalP"/>
    </source>
</evidence>
<dbReference type="PANTHER" id="PTHR43547">
    <property type="entry name" value="TWO-COMPONENT HISTIDINE KINASE"/>
    <property type="match status" value="1"/>
</dbReference>
<dbReference type="AlphaFoldDB" id="A0A975DH66"/>
<protein>
    <recommendedName>
        <fullName evidence="2">histidine kinase</fullName>
        <ecNumber evidence="2">2.7.13.3</ecNumber>
    </recommendedName>
</protein>
<reference evidence="9" key="1">
    <citation type="submission" date="2021-03" db="EMBL/GenBank/DDBJ databases">
        <title>Complete Genome of Pseudoalteromonas xiamenensis STKMTI.2, a new potential marine bacterium producing anti-Vibrio compounds.</title>
        <authorList>
            <person name="Handayani D.P."/>
            <person name="Isnansetyo A."/>
            <person name="Istiqomah I."/>
            <person name="Jumina J."/>
        </authorList>
    </citation>
    <scope>NUCLEOTIDE SEQUENCE</scope>
    <source>
        <strain evidence="9">STKMTI.2</strain>
    </source>
</reference>
<dbReference type="Pfam" id="PF02518">
    <property type="entry name" value="HATPase_c"/>
    <property type="match status" value="1"/>
</dbReference>
<evidence type="ECO:0000259" key="7">
    <source>
        <dbReference type="PROSITE" id="PS50109"/>
    </source>
</evidence>
<dbReference type="InterPro" id="IPR011110">
    <property type="entry name" value="Reg_prop"/>
</dbReference>
<dbReference type="InterPro" id="IPR003661">
    <property type="entry name" value="HisK_dim/P_dom"/>
</dbReference>
<feature type="domain" description="Histidine kinase" evidence="7">
    <location>
        <begin position="978"/>
        <end position="1209"/>
    </location>
</feature>
<dbReference type="InterPro" id="IPR013655">
    <property type="entry name" value="PAS_fold_3"/>
</dbReference>
<dbReference type="InterPro" id="IPR000700">
    <property type="entry name" value="PAS-assoc_C"/>
</dbReference>
<dbReference type="PRINTS" id="PR00344">
    <property type="entry name" value="BCTRLSENSOR"/>
</dbReference>
<dbReference type="SUPFAM" id="SSF55874">
    <property type="entry name" value="ATPase domain of HSP90 chaperone/DNA topoisomerase II/histidine kinase"/>
    <property type="match status" value="1"/>
</dbReference>
<evidence type="ECO:0000256" key="4">
    <source>
        <dbReference type="SAM" id="Coils"/>
    </source>
</evidence>
<dbReference type="InterPro" id="IPR011047">
    <property type="entry name" value="Quinoprotein_ADH-like_sf"/>
</dbReference>
<dbReference type="SUPFAM" id="SSF50998">
    <property type="entry name" value="Quinoprotein alcohol dehydrogenase-like"/>
    <property type="match status" value="1"/>
</dbReference>
<evidence type="ECO:0000313" key="10">
    <source>
        <dbReference type="Proteomes" id="UP000664904"/>
    </source>
</evidence>
<dbReference type="Pfam" id="PF08447">
    <property type="entry name" value="PAS_3"/>
    <property type="match status" value="1"/>
</dbReference>
<dbReference type="Gene3D" id="2.60.40.10">
    <property type="entry name" value="Immunoglobulins"/>
    <property type="match status" value="1"/>
</dbReference>
<dbReference type="InterPro" id="IPR036890">
    <property type="entry name" value="HATPase_C_sf"/>
</dbReference>
<dbReference type="SUPFAM" id="SSF55785">
    <property type="entry name" value="PYP-like sensor domain (PAS domain)"/>
    <property type="match status" value="1"/>
</dbReference>
<evidence type="ECO:0000256" key="1">
    <source>
        <dbReference type="ARBA" id="ARBA00000085"/>
    </source>
</evidence>
<dbReference type="EMBL" id="CP072133">
    <property type="protein sequence ID" value="QTH71791.1"/>
    <property type="molecule type" value="Genomic_DNA"/>
</dbReference>
<evidence type="ECO:0000256" key="2">
    <source>
        <dbReference type="ARBA" id="ARBA00012438"/>
    </source>
</evidence>
<dbReference type="PANTHER" id="PTHR43547:SF2">
    <property type="entry name" value="HYBRID SIGNAL TRANSDUCTION HISTIDINE KINASE C"/>
    <property type="match status" value="1"/>
</dbReference>
<dbReference type="InterPro" id="IPR013783">
    <property type="entry name" value="Ig-like_fold"/>
</dbReference>
<dbReference type="Gene3D" id="3.30.565.10">
    <property type="entry name" value="Histidine kinase-like ATPase, C-terminal domain"/>
    <property type="match status" value="1"/>
</dbReference>
<feature type="chain" id="PRO_5037722970" description="histidine kinase" evidence="6">
    <location>
        <begin position="19"/>
        <end position="1216"/>
    </location>
</feature>
<dbReference type="SMART" id="SM00387">
    <property type="entry name" value="HATPase_c"/>
    <property type="match status" value="1"/>
</dbReference>
<accession>A0A975DH66</accession>
<dbReference type="SUPFAM" id="SSF101898">
    <property type="entry name" value="NHL repeat"/>
    <property type="match status" value="1"/>
</dbReference>
<evidence type="ECO:0000256" key="3">
    <source>
        <dbReference type="ARBA" id="ARBA00022553"/>
    </source>
</evidence>
<name>A0A975DH66_9GAMM</name>
<keyword evidence="5" id="KW-0812">Transmembrane</keyword>
<dbReference type="InterPro" id="IPR004358">
    <property type="entry name" value="Sig_transdc_His_kin-like_C"/>
</dbReference>
<evidence type="ECO:0000259" key="8">
    <source>
        <dbReference type="PROSITE" id="PS50113"/>
    </source>
</evidence>